<dbReference type="EC" id="3.2.1.169" evidence="15"/>
<dbReference type="AlphaFoldDB" id="A0AAD1TBB8"/>
<dbReference type="GO" id="GO:0102571">
    <property type="term" value="F:[protein]-3-O-(N-acetyl-D-glucosaminyl)-L-serine/L-threonine O-N-acetyl-alpha-D-glucosaminase activity"/>
    <property type="evidence" value="ECO:0007669"/>
    <property type="project" value="UniProtKB-EC"/>
</dbReference>
<evidence type="ECO:0000313" key="23">
    <source>
        <dbReference type="Proteomes" id="UP001295444"/>
    </source>
</evidence>
<comment type="subunit">
    <text evidence="14">Monomer. Interacts with CLOCK.</text>
</comment>
<evidence type="ECO:0000256" key="13">
    <source>
        <dbReference type="ARBA" id="ARBA00061635"/>
    </source>
</evidence>
<evidence type="ECO:0000256" key="17">
    <source>
        <dbReference type="ARBA" id="ARBA00076200"/>
    </source>
</evidence>
<evidence type="ECO:0000256" key="1">
    <source>
        <dbReference type="ARBA" id="ARBA00004123"/>
    </source>
</evidence>
<dbReference type="SUPFAM" id="SSF55729">
    <property type="entry name" value="Acyl-CoA N-acyltransferases (Nat)"/>
    <property type="match status" value="1"/>
</dbReference>
<dbReference type="PROSITE" id="PS52009">
    <property type="entry name" value="GH84"/>
    <property type="match status" value="1"/>
</dbReference>
<dbReference type="PANTHER" id="PTHR13170">
    <property type="entry name" value="O-GLCNACASE"/>
    <property type="match status" value="1"/>
</dbReference>
<keyword evidence="5" id="KW-0378">Hydrolase</keyword>
<reference evidence="22" key="1">
    <citation type="submission" date="2022-03" db="EMBL/GenBank/DDBJ databases">
        <authorList>
            <person name="Alioto T."/>
            <person name="Alioto T."/>
            <person name="Gomez Garrido J."/>
        </authorList>
    </citation>
    <scope>NUCLEOTIDE SEQUENCE</scope>
</reference>
<dbReference type="InterPro" id="IPR051822">
    <property type="entry name" value="Glycosyl_Hydrolase_84"/>
</dbReference>
<evidence type="ECO:0000256" key="14">
    <source>
        <dbReference type="ARBA" id="ARBA00062548"/>
    </source>
</evidence>
<evidence type="ECO:0000256" key="4">
    <source>
        <dbReference type="ARBA" id="ARBA00022553"/>
    </source>
</evidence>
<evidence type="ECO:0000256" key="10">
    <source>
        <dbReference type="ARBA" id="ARBA00050933"/>
    </source>
</evidence>
<dbReference type="GO" id="GO:0005737">
    <property type="term" value="C:cytoplasm"/>
    <property type="evidence" value="ECO:0007669"/>
    <property type="project" value="UniProtKB-SubCell"/>
</dbReference>
<sequence length="957" mass="107798">MRTDPPTGSADRPQLYPPSPPALRPGSRAPPPGVCQAGRMVQKEGQAPAAITETDKESNPNTLSPELANQIPPGEDTAGNRRFLCGVVEGFYGRPWTMEQRKELFRRLQKWGLNTYLYAPKDDYKHRMFWREMYSVEEADQLMTLISAAQEYGIEFIYAISPGLDITFSNPKEVSTLKRKLDQVTQFGCKSFALLFDDIDHNMCPADKEVFSSFAHAQVAITNEIYQYLNEPETFLFCPTEYCGTFCYPNVAQSPYLRTVGEKLLPGIEVLWTGPKVVSKDIPVESIEEVSKILKRAPLIWDNIHANDYDQKRLFLGPYKGRSTELIPRLQGVLTNPNCEFESNYVAIHTLATWYKSNMNGVRKDVVMTDSEDSTVSIQIKLENEGSDEDIETDVLYSPQMALKLALTDWLQEFGVPLQYSSRQISHSGAKSSVVGIPPLVSAPGLHAATTVTTVYQQPIMSQGATLSVDPPMLAKEEEKKQLEEEPMDMVVEKLEEANKNGNQILTDIAEAKMSEELKPMDTDKESLVETKSSESCMQEDVGNDIAPMQTDEQINKEQFIPGPNEKPLYTAEAVTLEDLQLLADLFYLPYEHGPKGVQMLKEFHWLRANSSVVSVNSAGKDSEKNPAEHLDEEITLSLDCCMVNEWRSRAAKFEEMCNIVMTMFTRLSNCPNRTILYDLYSYVWDIKSIISMVKSFVQWLGCRSQSSTQFLSGDQEPWAFRGGLAGEFQRLLPIEGANDLFFQPPPLTPTSKVYTIRPYYPKDEASVYKICREMYDDAMDDLPFESQPDLIGDKLVGGLLSHSLDYCFVLEDEDGICGYAVGTVDVAPYLTKCKHSWIPFMQEKYTKPKCDKELSAAEKIMLSFHEEQEILPDTFLANFPSLIKVDIHKKVTDPSVAKGMMACLLSSLKANGSRGAFCEVRPDDKRILDFYSKLGCFEIAKMEGFPKDIVILGRTL</sequence>
<dbReference type="FunFam" id="3.40.630.30:FF:000023">
    <property type="entry name" value="protein O-GlcNAcase"/>
    <property type="match status" value="1"/>
</dbReference>
<evidence type="ECO:0000256" key="6">
    <source>
        <dbReference type="ARBA" id="ARBA00023242"/>
    </source>
</evidence>
<dbReference type="InterPro" id="IPR016181">
    <property type="entry name" value="Acyl_CoA_acyltransferase"/>
</dbReference>
<evidence type="ECO:0000256" key="15">
    <source>
        <dbReference type="ARBA" id="ARBA00066938"/>
    </source>
</evidence>
<comment type="similarity">
    <text evidence="13">Belongs to the glycosyl hydrolase 84 family.</text>
</comment>
<comment type="function">
    <text evidence="12">Cleaves GlcNAc but not GalNAc from O-glycosylated proteins. Deglycosylates a large and diverse number of proteins, such as CRYAB, ELK1, GSDMD, LMNB1 and TAB1. Can use p-nitrophenyl-beta-GlcNAc and 4-methylumbelliferone-GlcNAc as substrates but not p-nitrophenyl-beta-GalNAc or p-nitrophenyl-alpha-GlcNAc (in vitro). Does not bind acetyl-CoA and does not have histone acetyltransferase activity.</text>
</comment>
<evidence type="ECO:0000256" key="11">
    <source>
        <dbReference type="ARBA" id="ARBA00052136"/>
    </source>
</evidence>
<dbReference type="InterPro" id="IPR017853">
    <property type="entry name" value="GH"/>
</dbReference>
<dbReference type="Gene3D" id="3.40.630.30">
    <property type="match status" value="1"/>
</dbReference>
<feature type="region of interest" description="Disordered" evidence="20">
    <location>
        <begin position="1"/>
        <end position="78"/>
    </location>
</feature>
<evidence type="ECO:0000256" key="5">
    <source>
        <dbReference type="ARBA" id="ARBA00022801"/>
    </source>
</evidence>
<dbReference type="InterPro" id="IPR011496">
    <property type="entry name" value="O-GlcNAcase_cat"/>
</dbReference>
<evidence type="ECO:0000259" key="21">
    <source>
        <dbReference type="PROSITE" id="PS52009"/>
    </source>
</evidence>
<feature type="compositionally biased region" description="Pro residues" evidence="20">
    <location>
        <begin position="15"/>
        <end position="33"/>
    </location>
</feature>
<evidence type="ECO:0000256" key="8">
    <source>
        <dbReference type="ARBA" id="ARBA00030512"/>
    </source>
</evidence>
<dbReference type="Pfam" id="PF07555">
    <property type="entry name" value="NAGidase"/>
    <property type="match status" value="1"/>
</dbReference>
<dbReference type="Gene3D" id="3.20.20.80">
    <property type="entry name" value="Glycosidases"/>
    <property type="match status" value="1"/>
</dbReference>
<dbReference type="GO" id="GO:0009100">
    <property type="term" value="P:glycoprotein metabolic process"/>
    <property type="evidence" value="ECO:0007669"/>
    <property type="project" value="TreeGrafter"/>
</dbReference>
<evidence type="ECO:0000256" key="16">
    <source>
        <dbReference type="ARBA" id="ARBA00069950"/>
    </source>
</evidence>
<dbReference type="FunFam" id="3.20.20.80:FF:000009">
    <property type="entry name" value="O-GlcNAcase BT_4395"/>
    <property type="match status" value="1"/>
</dbReference>
<organism evidence="22 23">
    <name type="scientific">Pelobates cultripes</name>
    <name type="common">Western spadefoot toad</name>
    <dbReference type="NCBI Taxonomy" id="61616"/>
    <lineage>
        <taxon>Eukaryota</taxon>
        <taxon>Metazoa</taxon>
        <taxon>Chordata</taxon>
        <taxon>Craniata</taxon>
        <taxon>Vertebrata</taxon>
        <taxon>Euteleostomi</taxon>
        <taxon>Amphibia</taxon>
        <taxon>Batrachia</taxon>
        <taxon>Anura</taxon>
        <taxon>Pelobatoidea</taxon>
        <taxon>Pelobatidae</taxon>
        <taxon>Pelobates</taxon>
    </lineage>
</organism>
<dbReference type="GO" id="GO:0005634">
    <property type="term" value="C:nucleus"/>
    <property type="evidence" value="ECO:0007669"/>
    <property type="project" value="UniProtKB-SubCell"/>
</dbReference>
<evidence type="ECO:0000256" key="18">
    <source>
        <dbReference type="ARBA" id="ARBA00076634"/>
    </source>
</evidence>
<evidence type="ECO:0000313" key="22">
    <source>
        <dbReference type="EMBL" id="CAH2322940.1"/>
    </source>
</evidence>
<dbReference type="GO" id="GO:0016231">
    <property type="term" value="F:beta-N-acetylglucosaminidase activity"/>
    <property type="evidence" value="ECO:0007669"/>
    <property type="project" value="TreeGrafter"/>
</dbReference>
<evidence type="ECO:0000256" key="9">
    <source>
        <dbReference type="ARBA" id="ARBA00033000"/>
    </source>
</evidence>
<evidence type="ECO:0000256" key="12">
    <source>
        <dbReference type="ARBA" id="ARBA00053832"/>
    </source>
</evidence>
<name>A0AAD1TBB8_PELCU</name>
<comment type="catalytic activity">
    <reaction evidence="11">
        <text>3-O-(N-acetyl-beta-D-glucosaminyl)-L-threonyl-[protein] + H2O = L-threonyl-[protein] + N-acetyl-D-glucosamine</text>
        <dbReference type="Rhea" id="RHEA:48892"/>
        <dbReference type="Rhea" id="RHEA-COMP:11060"/>
        <dbReference type="Rhea" id="RHEA-COMP:12252"/>
        <dbReference type="ChEBI" id="CHEBI:15377"/>
        <dbReference type="ChEBI" id="CHEBI:30013"/>
        <dbReference type="ChEBI" id="CHEBI:90840"/>
        <dbReference type="ChEBI" id="CHEBI:506227"/>
        <dbReference type="EC" id="3.2.1.169"/>
    </reaction>
</comment>
<proteinExistence type="inferred from homology"/>
<protein>
    <recommendedName>
        <fullName evidence="16">Protein O-GlcNAcase</fullName>
        <ecNumber evidence="15">3.2.1.169</ecNumber>
    </recommendedName>
    <alternativeName>
        <fullName evidence="8">Beta-N-acetylhexosaminidase</fullName>
    </alternativeName>
    <alternativeName>
        <fullName evidence="18">Beta-hexosaminidase</fullName>
    </alternativeName>
    <alternativeName>
        <fullName evidence="19">Meningioma-expressed antigen 5</fullName>
    </alternativeName>
    <alternativeName>
        <fullName evidence="17">N-acetyl-beta-D-glucosaminidase</fullName>
    </alternativeName>
    <alternativeName>
        <fullName evidence="9">N-acetyl-beta-glucosaminidase</fullName>
    </alternativeName>
</protein>
<dbReference type="GO" id="GO:0006044">
    <property type="term" value="P:N-acetylglucosamine metabolic process"/>
    <property type="evidence" value="ECO:0007669"/>
    <property type="project" value="UniProtKB-ARBA"/>
</dbReference>
<keyword evidence="23" id="KW-1185">Reference proteome</keyword>
<dbReference type="FunFam" id="1.20.58.240:FF:000001">
    <property type="entry name" value="O-GlcNAcase like"/>
    <property type="match status" value="1"/>
</dbReference>
<dbReference type="PANTHER" id="PTHR13170:SF16">
    <property type="entry name" value="PROTEIN O-GLCNACASE"/>
    <property type="match status" value="1"/>
</dbReference>
<evidence type="ECO:0000256" key="3">
    <source>
        <dbReference type="ARBA" id="ARBA00022490"/>
    </source>
</evidence>
<keyword evidence="6" id="KW-0539">Nucleus</keyword>
<accession>A0AAD1TBB8</accession>
<comment type="catalytic activity">
    <reaction evidence="10">
        <text>3-O-(N-acetyl-beta-D-glucosaminyl)-L-seryl-[protein] + H2O = N-acetyl-D-glucosamine + L-seryl-[protein]</text>
        <dbReference type="Rhea" id="RHEA:48876"/>
        <dbReference type="Rhea" id="RHEA-COMP:9863"/>
        <dbReference type="Rhea" id="RHEA-COMP:12251"/>
        <dbReference type="ChEBI" id="CHEBI:15377"/>
        <dbReference type="ChEBI" id="CHEBI:29999"/>
        <dbReference type="ChEBI" id="CHEBI:90838"/>
        <dbReference type="ChEBI" id="CHEBI:506227"/>
        <dbReference type="EC" id="3.2.1.169"/>
    </reaction>
</comment>
<evidence type="ECO:0000256" key="7">
    <source>
        <dbReference type="ARBA" id="ARBA00023295"/>
    </source>
</evidence>
<keyword evidence="3" id="KW-0963">Cytoplasm</keyword>
<feature type="domain" description="GH84" evidence="21">
    <location>
        <begin position="83"/>
        <end position="359"/>
    </location>
</feature>
<keyword evidence="4" id="KW-0597">Phosphoprotein</keyword>
<comment type="subcellular location">
    <subcellularLocation>
        <location evidence="2">Cytoplasm</location>
    </subcellularLocation>
    <subcellularLocation>
        <location evidence="1">Nucleus</location>
    </subcellularLocation>
</comment>
<dbReference type="EMBL" id="OW240922">
    <property type="protein sequence ID" value="CAH2322940.1"/>
    <property type="molecule type" value="Genomic_DNA"/>
</dbReference>
<dbReference type="Proteomes" id="UP001295444">
    <property type="component" value="Chromosome 11"/>
</dbReference>
<evidence type="ECO:0000256" key="19">
    <source>
        <dbReference type="ARBA" id="ARBA00079451"/>
    </source>
</evidence>
<keyword evidence="7" id="KW-0326">Glycosidase</keyword>
<dbReference type="Gene3D" id="1.20.58.240">
    <property type="entry name" value="STAT, domain 1"/>
    <property type="match status" value="1"/>
</dbReference>
<gene>
    <name evidence="22" type="ORF">PECUL_23A011223</name>
</gene>
<evidence type="ECO:0000256" key="20">
    <source>
        <dbReference type="SAM" id="MobiDB-lite"/>
    </source>
</evidence>
<dbReference type="SUPFAM" id="SSF51445">
    <property type="entry name" value="(Trans)glycosidases"/>
    <property type="match status" value="1"/>
</dbReference>
<evidence type="ECO:0000256" key="2">
    <source>
        <dbReference type="ARBA" id="ARBA00004496"/>
    </source>
</evidence>